<dbReference type="Gene3D" id="3.40.50.2000">
    <property type="entry name" value="Glycogen Phosphorylase B"/>
    <property type="match status" value="2"/>
</dbReference>
<name>A0LKS7_SYNFM</name>
<accession>A0LKS7</accession>
<dbReference type="GO" id="GO:0016757">
    <property type="term" value="F:glycosyltransferase activity"/>
    <property type="evidence" value="ECO:0007669"/>
    <property type="project" value="UniProtKB-KW"/>
</dbReference>
<protein>
    <submittedName>
        <fullName evidence="9">Glycosyl transferase, group 1</fullName>
    </submittedName>
</protein>
<dbReference type="eggNOG" id="COG0438">
    <property type="taxonomic scope" value="Bacteria"/>
</dbReference>
<evidence type="ECO:0000259" key="7">
    <source>
        <dbReference type="Pfam" id="PF00534"/>
    </source>
</evidence>
<evidence type="ECO:0000256" key="2">
    <source>
        <dbReference type="ARBA" id="ARBA00011738"/>
    </source>
</evidence>
<dbReference type="PANTHER" id="PTHR47779:SF1">
    <property type="entry name" value="SYNTHASE (CCG-9), PUTATIVE (AFU_ORTHOLOGUE AFUA_3G12100)-RELATED"/>
    <property type="match status" value="1"/>
</dbReference>
<dbReference type="Pfam" id="PF21269">
    <property type="entry name" value="TreT_GT1"/>
    <property type="match status" value="1"/>
</dbReference>
<dbReference type="Pfam" id="PF00534">
    <property type="entry name" value="Glycos_transf_1"/>
    <property type="match status" value="1"/>
</dbReference>
<dbReference type="SUPFAM" id="SSF53756">
    <property type="entry name" value="UDP-Glycosyltransferase/glycogen phosphorylase"/>
    <property type="match status" value="1"/>
</dbReference>
<evidence type="ECO:0000256" key="5">
    <source>
        <dbReference type="ARBA" id="ARBA00022679"/>
    </source>
</evidence>
<dbReference type="AlphaFoldDB" id="A0LKS7"/>
<keyword evidence="4" id="KW-0328">Glycosyltransferase</keyword>
<feature type="domain" description="Glycosyl transferase family 1" evidence="7">
    <location>
        <begin position="207"/>
        <end position="378"/>
    </location>
</feature>
<dbReference type="Proteomes" id="UP000001784">
    <property type="component" value="Chromosome"/>
</dbReference>
<dbReference type="STRING" id="335543.Sfum_2348"/>
<comment type="similarity">
    <text evidence="1">Belongs to the glycosyltransferase group 1 family. Glycosyltransferase 4 subfamily.</text>
</comment>
<dbReference type="PANTHER" id="PTHR47779">
    <property type="entry name" value="SYNTHASE (CCG-9), PUTATIVE (AFU_ORTHOLOGUE AFUA_3G12100)-RELATED"/>
    <property type="match status" value="1"/>
</dbReference>
<dbReference type="HOGENOM" id="CLU_045353_0_0_7"/>
<gene>
    <name evidence="9" type="ordered locus">Sfum_2348</name>
</gene>
<evidence type="ECO:0000256" key="1">
    <source>
        <dbReference type="ARBA" id="ARBA00009481"/>
    </source>
</evidence>
<dbReference type="CAZy" id="GT4">
    <property type="family name" value="Glycosyltransferase Family 4"/>
</dbReference>
<keyword evidence="3" id="KW-0313">Glucose metabolism</keyword>
<keyword evidence="6" id="KW-0119">Carbohydrate metabolism</keyword>
<dbReference type="InterPro" id="IPR052078">
    <property type="entry name" value="Trehalose_Metab_GTase"/>
</dbReference>
<organism evidence="9 10">
    <name type="scientific">Syntrophobacter fumaroxidans (strain DSM 10017 / MPOB)</name>
    <dbReference type="NCBI Taxonomy" id="335543"/>
    <lineage>
        <taxon>Bacteria</taxon>
        <taxon>Pseudomonadati</taxon>
        <taxon>Thermodesulfobacteriota</taxon>
        <taxon>Syntrophobacteria</taxon>
        <taxon>Syntrophobacterales</taxon>
        <taxon>Syntrophobacteraceae</taxon>
        <taxon>Syntrophobacter</taxon>
    </lineage>
</organism>
<keyword evidence="10" id="KW-1185">Reference proteome</keyword>
<dbReference type="InterPro" id="IPR049438">
    <property type="entry name" value="TreT_GT1"/>
</dbReference>
<dbReference type="GO" id="GO:0006006">
    <property type="term" value="P:glucose metabolic process"/>
    <property type="evidence" value="ECO:0007669"/>
    <property type="project" value="UniProtKB-KW"/>
</dbReference>
<dbReference type="OrthoDB" id="9790710at2"/>
<evidence type="ECO:0000313" key="9">
    <source>
        <dbReference type="EMBL" id="ABK18029.1"/>
    </source>
</evidence>
<evidence type="ECO:0000256" key="3">
    <source>
        <dbReference type="ARBA" id="ARBA00022526"/>
    </source>
</evidence>
<evidence type="ECO:0000256" key="4">
    <source>
        <dbReference type="ARBA" id="ARBA00022676"/>
    </source>
</evidence>
<dbReference type="KEGG" id="sfu:Sfum_2348"/>
<dbReference type="InParanoid" id="A0LKS7"/>
<dbReference type="EMBL" id="CP000478">
    <property type="protein sequence ID" value="ABK18029.1"/>
    <property type="molecule type" value="Genomic_DNA"/>
</dbReference>
<proteinExistence type="inferred from homology"/>
<reference evidence="9 10" key="1">
    <citation type="submission" date="2006-10" db="EMBL/GenBank/DDBJ databases">
        <title>Complete sequence of Syntrophobacter fumaroxidans MPOB.</title>
        <authorList>
            <consortium name="US DOE Joint Genome Institute"/>
            <person name="Copeland A."/>
            <person name="Lucas S."/>
            <person name="Lapidus A."/>
            <person name="Barry K."/>
            <person name="Detter J.C."/>
            <person name="Glavina del Rio T."/>
            <person name="Hammon N."/>
            <person name="Israni S."/>
            <person name="Pitluck S."/>
            <person name="Goltsman E.G."/>
            <person name="Martinez M."/>
            <person name="Schmutz J."/>
            <person name="Larimer F."/>
            <person name="Land M."/>
            <person name="Hauser L."/>
            <person name="Kyrpides N."/>
            <person name="Kim E."/>
            <person name="Boone D.R."/>
            <person name="Brockman F."/>
            <person name="Culley D."/>
            <person name="Ferry J."/>
            <person name="Gunsalus R."/>
            <person name="McInerney M.J."/>
            <person name="Morrison M."/>
            <person name="Plugge C."/>
            <person name="Rohlin L."/>
            <person name="Scholten J."/>
            <person name="Sieber J."/>
            <person name="Stams A.J.M."/>
            <person name="Worm P."/>
            <person name="Henstra A.M."/>
            <person name="Richardson P."/>
        </authorList>
    </citation>
    <scope>NUCLEOTIDE SEQUENCE [LARGE SCALE GENOMIC DNA]</scope>
    <source>
        <strain evidence="10">DSM 10017 / MPOB</strain>
    </source>
</reference>
<dbReference type="RefSeq" id="WP_011699198.1">
    <property type="nucleotide sequence ID" value="NC_008554.1"/>
</dbReference>
<comment type="subunit">
    <text evidence="2">Homodimer.</text>
</comment>
<keyword evidence="5 9" id="KW-0808">Transferase</keyword>
<dbReference type="InterPro" id="IPR001296">
    <property type="entry name" value="Glyco_trans_1"/>
</dbReference>
<evidence type="ECO:0000256" key="6">
    <source>
        <dbReference type="ARBA" id="ARBA00023277"/>
    </source>
</evidence>
<evidence type="ECO:0000259" key="8">
    <source>
        <dbReference type="Pfam" id="PF21269"/>
    </source>
</evidence>
<feature type="domain" description="Trehalose synthase N-terminal" evidence="8">
    <location>
        <begin position="33"/>
        <end position="178"/>
    </location>
</feature>
<sequence>MRSLEEYSRIVGEDVIDQIHQLARVLKGARVIHVNSTREGGGVAEILHWLVPLQAQLGLEVDWEVIKGEQAFYECTKSFHNALQGTRVPIPESLLRVYEETNRQNAEELRERLEAADFVFIHDPQPAPFLKFCPDRKGKWIWRCHIDVSRPYRPVWKYLRDFVVGYDASVWSLSQFAQPLPHPTYLIPPSIDPLSEKNVDLPAHEIEAVREKFGLNADMPVIVQVSRFDRFKDPVGAIQACRLAKNYTPFQLVLAGGGASDDPEGERMHREVMDAADGDPDVRVLLLPPDAHRTINALQRLADIVLQKSTREGFGLTVTEAMWKGKPVIGGDTGGIRLQVINHHTGFLVNTPEGAANRIRYLLKHRGKMDEMGRKARQFVLENFLLTRHLREYLTLMVAVTHETKERIELS</sequence>
<evidence type="ECO:0000313" key="10">
    <source>
        <dbReference type="Proteomes" id="UP000001784"/>
    </source>
</evidence>